<dbReference type="AlphaFoldDB" id="A0A8I2YD58"/>
<organism evidence="1 2">
    <name type="scientific">Boletus reticuloceps</name>
    <dbReference type="NCBI Taxonomy" id="495285"/>
    <lineage>
        <taxon>Eukaryota</taxon>
        <taxon>Fungi</taxon>
        <taxon>Dikarya</taxon>
        <taxon>Basidiomycota</taxon>
        <taxon>Agaricomycotina</taxon>
        <taxon>Agaricomycetes</taxon>
        <taxon>Agaricomycetidae</taxon>
        <taxon>Boletales</taxon>
        <taxon>Boletineae</taxon>
        <taxon>Boletaceae</taxon>
        <taxon>Boletoideae</taxon>
        <taxon>Boletus</taxon>
    </lineage>
</organism>
<dbReference type="EMBL" id="JAGFBS010000071">
    <property type="protein sequence ID" value="KAG6369644.1"/>
    <property type="molecule type" value="Genomic_DNA"/>
</dbReference>
<accession>A0A8I2YD58</accession>
<dbReference type="Proteomes" id="UP000683000">
    <property type="component" value="Unassembled WGS sequence"/>
</dbReference>
<keyword evidence="2" id="KW-1185">Reference proteome</keyword>
<name>A0A8I2YD58_9AGAM</name>
<proteinExistence type="predicted"/>
<sequence>MVKRVPDAIVDTPATKKMRNTDTEQVNHTEHNSAQASASDGMNTFLISISSMPELNCSPPSLKGQDFTENGDKRIIQKNNNKEVNVSPTPDTTPKIHMSGSLQGHNVVKKTMNAPLAVPNTNLGRIVTVQTILPKTTSHLIDETQITQYSDVLKGQANSRRIYQLSNYAKKQANVYSNSNILPAATWGKYHSLSDRSKQLCNPESNEVLTIWITGHIVSTWFERDGYPDKQASVMIMPLSEELRSQVA</sequence>
<comment type="caution">
    <text evidence="1">The sequence shown here is derived from an EMBL/GenBank/DDBJ whole genome shotgun (WGS) entry which is preliminary data.</text>
</comment>
<evidence type="ECO:0000313" key="2">
    <source>
        <dbReference type="Proteomes" id="UP000683000"/>
    </source>
</evidence>
<evidence type="ECO:0000313" key="1">
    <source>
        <dbReference type="EMBL" id="KAG6369644.1"/>
    </source>
</evidence>
<reference evidence="1" key="1">
    <citation type="submission" date="2021-03" db="EMBL/GenBank/DDBJ databases">
        <title>Evolutionary innovations through gain and loss of genes in the ectomycorrhizal Boletales.</title>
        <authorList>
            <person name="Wu G."/>
            <person name="Miyauchi S."/>
            <person name="Morin E."/>
            <person name="Yang Z.-L."/>
            <person name="Xu J."/>
            <person name="Martin F.M."/>
        </authorList>
    </citation>
    <scope>NUCLEOTIDE SEQUENCE</scope>
    <source>
        <strain evidence="1">BR01</strain>
    </source>
</reference>
<dbReference type="OrthoDB" id="3066210at2759"/>
<gene>
    <name evidence="1" type="ORF">JVT61DRAFT_14140</name>
</gene>
<protein>
    <submittedName>
        <fullName evidence="1">Uncharacterized protein</fullName>
    </submittedName>
</protein>